<evidence type="ECO:0000313" key="1">
    <source>
        <dbReference type="EMBL" id="TFK73408.1"/>
    </source>
</evidence>
<proteinExistence type="predicted"/>
<name>A0ACD3B5R8_9AGAR</name>
<keyword evidence="2" id="KW-1185">Reference proteome</keyword>
<protein>
    <submittedName>
        <fullName evidence="1">Uncharacterized protein</fullName>
    </submittedName>
</protein>
<gene>
    <name evidence="1" type="ORF">BDN72DRAFT_201137</name>
</gene>
<evidence type="ECO:0000313" key="2">
    <source>
        <dbReference type="Proteomes" id="UP000308600"/>
    </source>
</evidence>
<dbReference type="EMBL" id="ML208276">
    <property type="protein sequence ID" value="TFK73408.1"/>
    <property type="molecule type" value="Genomic_DNA"/>
</dbReference>
<organism evidence="1 2">
    <name type="scientific">Pluteus cervinus</name>
    <dbReference type="NCBI Taxonomy" id="181527"/>
    <lineage>
        <taxon>Eukaryota</taxon>
        <taxon>Fungi</taxon>
        <taxon>Dikarya</taxon>
        <taxon>Basidiomycota</taxon>
        <taxon>Agaricomycotina</taxon>
        <taxon>Agaricomycetes</taxon>
        <taxon>Agaricomycetidae</taxon>
        <taxon>Agaricales</taxon>
        <taxon>Pluteineae</taxon>
        <taxon>Pluteaceae</taxon>
        <taxon>Pluteus</taxon>
    </lineage>
</organism>
<accession>A0ACD3B5R8</accession>
<dbReference type="Proteomes" id="UP000308600">
    <property type="component" value="Unassembled WGS sequence"/>
</dbReference>
<reference evidence="1 2" key="1">
    <citation type="journal article" date="2019" name="Nat. Ecol. Evol.">
        <title>Megaphylogeny resolves global patterns of mushroom evolution.</title>
        <authorList>
            <person name="Varga T."/>
            <person name="Krizsan K."/>
            <person name="Foldi C."/>
            <person name="Dima B."/>
            <person name="Sanchez-Garcia M."/>
            <person name="Sanchez-Ramirez S."/>
            <person name="Szollosi G.J."/>
            <person name="Szarkandi J.G."/>
            <person name="Papp V."/>
            <person name="Albert L."/>
            <person name="Andreopoulos W."/>
            <person name="Angelini C."/>
            <person name="Antonin V."/>
            <person name="Barry K.W."/>
            <person name="Bougher N.L."/>
            <person name="Buchanan P."/>
            <person name="Buyck B."/>
            <person name="Bense V."/>
            <person name="Catcheside P."/>
            <person name="Chovatia M."/>
            <person name="Cooper J."/>
            <person name="Damon W."/>
            <person name="Desjardin D."/>
            <person name="Finy P."/>
            <person name="Geml J."/>
            <person name="Haridas S."/>
            <person name="Hughes K."/>
            <person name="Justo A."/>
            <person name="Karasinski D."/>
            <person name="Kautmanova I."/>
            <person name="Kiss B."/>
            <person name="Kocsube S."/>
            <person name="Kotiranta H."/>
            <person name="LaButti K.M."/>
            <person name="Lechner B.E."/>
            <person name="Liimatainen K."/>
            <person name="Lipzen A."/>
            <person name="Lukacs Z."/>
            <person name="Mihaltcheva S."/>
            <person name="Morgado L.N."/>
            <person name="Niskanen T."/>
            <person name="Noordeloos M.E."/>
            <person name="Ohm R.A."/>
            <person name="Ortiz-Santana B."/>
            <person name="Ovrebo C."/>
            <person name="Racz N."/>
            <person name="Riley R."/>
            <person name="Savchenko A."/>
            <person name="Shiryaev A."/>
            <person name="Soop K."/>
            <person name="Spirin V."/>
            <person name="Szebenyi C."/>
            <person name="Tomsovsky M."/>
            <person name="Tulloss R.E."/>
            <person name="Uehling J."/>
            <person name="Grigoriev I.V."/>
            <person name="Vagvolgyi C."/>
            <person name="Papp T."/>
            <person name="Martin F.M."/>
            <person name="Miettinen O."/>
            <person name="Hibbett D.S."/>
            <person name="Nagy L.G."/>
        </authorList>
    </citation>
    <scope>NUCLEOTIDE SEQUENCE [LARGE SCALE GENOMIC DNA]</scope>
    <source>
        <strain evidence="1 2">NL-1719</strain>
    </source>
</reference>
<sequence length="1164" mass="128431">MALIPIVPQPGQLLNLPENVLRLILQNVAQTSPIQLYVLAILAKRLNTLALPLFLARLGVSEPRRLVNLTLQPTSRRTPSSRLDALSGLRIALYVTSVDQIHCTFDFRDSAHDAFFQAIRRLGGFLSRLTTVSAIHLEICGGIQTFELHRDANTQLRWDAAFQQLSDTVTRKPGSRLVVTNAGYLTRSWVSSPTVSNSGSRRSAASRFDFPIRRLLGGEKQVYEAADARLAPPSPVARELHSLTQRRPRSLSQPCAPRVLLTSVTIDSQALLSQNLDWTLALLRSNTLASLSMSNVQLPGLMWSSILPQIAAAAPFLTHLDIADSNVFPKDLLSFLSKLPLLENLKIDRSLRLFAPASHPYPKLSHLSRLSAPPEYVAILLSVRGGLPHLRDLEIVVQNLSYVAAPHTAEAFQTIFNRLKESSPSVSPSPSTSPLPNVVSFTQHFHHSQQLIHTLNVYVGSSSVQANFMKSIDSALSLGADWQRRMRSFTHVVLDGFPLDEAARDSSVWAALPRWLGIMPEVEVVEIYGGDVAGNRREVGQGKALEAMVRAISNRCSKVRRVVINEVEHEVLGVTHFQPPAISRSRAPSPLPYAALSLPTTPIPAPSPVMNRSPSPLRQCRIAPGLPNLPEDIMDRIVSYLSTDLYPLSLVCRRLNMLAVSRLLCQHDVPNPAVKSHIVFRENPTAPDALTALQVAIHIPSIDHLSIKFPRSMTLFQFFDQLYRIRRLVARLTMLSKFTIDFGLGSNEHLKTANDALLARWTSLMEGLLNTVLEKSCHTLTVTGGAHFLGTYQLKKKREPFLFRDSGNPMKGNTWVFTRAPEQGSETIVAELSGRALTGQQPPPHPITPNCGPGASTNLRVLTIDSELLLRPPFLTWTIAAMRASPLARLELCELPNDLSVLLPVIAEAVPRLTELQISGDLNPEDVLEFIDKLPLLRSLSLGRTLYLDKADMESESIPLPKLRKLTHLTAPIEFIPFLLSQFLPQSSNNGNGNVTPPGGGSFIPPLKSLTIALPNPSLTSPSHITLANNILSISRLLYTLHLSPAISLDISVPPTTAWAARDISIVSCTEPRWENAMKVISNITLRNYDAMHYGIGDPTQPPNRVVPRWLALFPGLQTAVVVEKMQSEPGTFLPLVHSIMRSCPDLSSVQVNAKTYRPDHFRF</sequence>